<organism evidence="1">
    <name type="scientific">bioreactor metagenome</name>
    <dbReference type="NCBI Taxonomy" id="1076179"/>
    <lineage>
        <taxon>unclassified sequences</taxon>
        <taxon>metagenomes</taxon>
        <taxon>ecological metagenomes</taxon>
    </lineage>
</organism>
<dbReference type="EMBL" id="VSSQ01000682">
    <property type="protein sequence ID" value="MPL99697.1"/>
    <property type="molecule type" value="Genomic_DNA"/>
</dbReference>
<accession>A0A644W834</accession>
<protein>
    <submittedName>
        <fullName evidence="1">Uncharacterized protein</fullName>
    </submittedName>
</protein>
<evidence type="ECO:0000313" key="1">
    <source>
        <dbReference type="EMBL" id="MPL99697.1"/>
    </source>
</evidence>
<sequence length="109" mass="11618">MDAEGYHKTGGKNGILGKGLFVRFTHIGSFKHRVEGGIAISCADHIVGGQGGPIGKGYPCGFAVRDHNLLNITLVPDDPTLFFDESGNILGDVQRTPNRIACTLERLLG</sequence>
<dbReference type="AlphaFoldDB" id="A0A644W834"/>
<reference evidence="1" key="1">
    <citation type="submission" date="2019-08" db="EMBL/GenBank/DDBJ databases">
        <authorList>
            <person name="Kucharzyk K."/>
            <person name="Murdoch R.W."/>
            <person name="Higgins S."/>
            <person name="Loffler F."/>
        </authorList>
    </citation>
    <scope>NUCLEOTIDE SEQUENCE</scope>
</reference>
<name>A0A644W834_9ZZZZ</name>
<gene>
    <name evidence="1" type="ORF">SDC9_45918</name>
</gene>
<proteinExistence type="predicted"/>
<comment type="caution">
    <text evidence="1">The sequence shown here is derived from an EMBL/GenBank/DDBJ whole genome shotgun (WGS) entry which is preliminary data.</text>
</comment>